<comment type="caution">
    <text evidence="1">The sequence shown here is derived from an EMBL/GenBank/DDBJ whole genome shotgun (WGS) entry which is preliminary data.</text>
</comment>
<evidence type="ECO:0000313" key="2">
    <source>
        <dbReference type="Proteomes" id="UP000887226"/>
    </source>
</evidence>
<name>A0A9P8CE63_9HELO</name>
<sequence length="89" mass="10096">MFSLVALVVSVECATRLVSDDHVGVALNTTGSPCVSRHGLMTGSLSIFSFWWLRCAWHPQTKLHRTFRTRECLLALPARLVDVQDLHFW</sequence>
<evidence type="ECO:0000313" key="1">
    <source>
        <dbReference type="EMBL" id="KAG9243462.1"/>
    </source>
</evidence>
<protein>
    <submittedName>
        <fullName evidence="1">Uncharacterized protein</fullName>
    </submittedName>
</protein>
<organism evidence="1 2">
    <name type="scientific">Calycina marina</name>
    <dbReference type="NCBI Taxonomy" id="1763456"/>
    <lineage>
        <taxon>Eukaryota</taxon>
        <taxon>Fungi</taxon>
        <taxon>Dikarya</taxon>
        <taxon>Ascomycota</taxon>
        <taxon>Pezizomycotina</taxon>
        <taxon>Leotiomycetes</taxon>
        <taxon>Helotiales</taxon>
        <taxon>Pezizellaceae</taxon>
        <taxon>Calycina</taxon>
    </lineage>
</organism>
<proteinExistence type="predicted"/>
<gene>
    <name evidence="1" type="ORF">BJ878DRAFT_116436</name>
</gene>
<dbReference type="Proteomes" id="UP000887226">
    <property type="component" value="Unassembled WGS sequence"/>
</dbReference>
<accession>A0A9P8CE63</accession>
<reference evidence="1" key="1">
    <citation type="journal article" date="2021" name="IMA Fungus">
        <title>Genomic characterization of three marine fungi, including Emericellopsis atlantica sp. nov. with signatures of a generalist lifestyle and marine biomass degradation.</title>
        <authorList>
            <person name="Hagestad O.C."/>
            <person name="Hou L."/>
            <person name="Andersen J.H."/>
            <person name="Hansen E.H."/>
            <person name="Altermark B."/>
            <person name="Li C."/>
            <person name="Kuhnert E."/>
            <person name="Cox R.J."/>
            <person name="Crous P.W."/>
            <person name="Spatafora J.W."/>
            <person name="Lail K."/>
            <person name="Amirebrahimi M."/>
            <person name="Lipzen A."/>
            <person name="Pangilinan J."/>
            <person name="Andreopoulos W."/>
            <person name="Hayes R.D."/>
            <person name="Ng V."/>
            <person name="Grigoriev I.V."/>
            <person name="Jackson S.A."/>
            <person name="Sutton T.D.S."/>
            <person name="Dobson A.D.W."/>
            <person name="Rama T."/>
        </authorList>
    </citation>
    <scope>NUCLEOTIDE SEQUENCE</scope>
    <source>
        <strain evidence="1">TRa3180A</strain>
    </source>
</reference>
<keyword evidence="2" id="KW-1185">Reference proteome</keyword>
<dbReference type="EMBL" id="MU253975">
    <property type="protein sequence ID" value="KAG9243462.1"/>
    <property type="molecule type" value="Genomic_DNA"/>
</dbReference>
<dbReference type="AlphaFoldDB" id="A0A9P8CE63"/>